<evidence type="ECO:0000256" key="1">
    <source>
        <dbReference type="SAM" id="Phobius"/>
    </source>
</evidence>
<proteinExistence type="predicted"/>
<dbReference type="AlphaFoldDB" id="A0A841H2F5"/>
<keyword evidence="1" id="KW-1133">Transmembrane helix</keyword>
<evidence type="ECO:0000313" key="2">
    <source>
        <dbReference type="EMBL" id="MBB6072180.1"/>
    </source>
</evidence>
<keyword evidence="1" id="KW-0472">Membrane</keyword>
<evidence type="ECO:0000313" key="3">
    <source>
        <dbReference type="Proteomes" id="UP000582837"/>
    </source>
</evidence>
<feature type="transmembrane region" description="Helical" evidence="1">
    <location>
        <begin position="41"/>
        <end position="62"/>
    </location>
</feature>
<gene>
    <name evidence="2" type="ORF">HNQ61_003842</name>
</gene>
<dbReference type="RefSeq" id="WP_170032207.1">
    <property type="nucleotide sequence ID" value="NZ_JABDTL010000001.1"/>
</dbReference>
<dbReference type="Proteomes" id="UP000582837">
    <property type="component" value="Unassembled WGS sequence"/>
</dbReference>
<keyword evidence="3" id="KW-1185">Reference proteome</keyword>
<organism evidence="2 3">
    <name type="scientific">Longimicrobium terrae</name>
    <dbReference type="NCBI Taxonomy" id="1639882"/>
    <lineage>
        <taxon>Bacteria</taxon>
        <taxon>Pseudomonadati</taxon>
        <taxon>Gemmatimonadota</taxon>
        <taxon>Longimicrobiia</taxon>
        <taxon>Longimicrobiales</taxon>
        <taxon>Longimicrobiaceae</taxon>
        <taxon>Longimicrobium</taxon>
    </lineage>
</organism>
<comment type="caution">
    <text evidence="2">The sequence shown here is derived from an EMBL/GenBank/DDBJ whole genome shotgun (WGS) entry which is preliminary data.</text>
</comment>
<reference evidence="2 3" key="1">
    <citation type="submission" date="2020-08" db="EMBL/GenBank/DDBJ databases">
        <title>Genomic Encyclopedia of Type Strains, Phase IV (KMG-IV): sequencing the most valuable type-strain genomes for metagenomic binning, comparative biology and taxonomic classification.</title>
        <authorList>
            <person name="Goeker M."/>
        </authorList>
    </citation>
    <scope>NUCLEOTIDE SEQUENCE [LARGE SCALE GENOMIC DNA]</scope>
    <source>
        <strain evidence="2 3">DSM 29007</strain>
    </source>
</reference>
<accession>A0A841H2F5</accession>
<sequence>MFFLISVAAAVAASAFGYLQARKFVRGRLAYVDAVQRGYAPIIAGVAAFAIGLPVVGLLPIVGGGTALLFGAGVGTGVAAGAKDTRLRRLRA</sequence>
<name>A0A841H2F5_9BACT</name>
<keyword evidence="1" id="KW-0812">Transmembrane</keyword>
<protein>
    <submittedName>
        <fullName evidence="2">Uncharacterized protein</fullName>
    </submittedName>
</protein>
<dbReference type="EMBL" id="JACHIA010000013">
    <property type="protein sequence ID" value="MBB6072180.1"/>
    <property type="molecule type" value="Genomic_DNA"/>
</dbReference>